<dbReference type="Gene3D" id="3.30.420.10">
    <property type="entry name" value="Ribonuclease H-like superfamily/Ribonuclease H"/>
    <property type="match status" value="1"/>
</dbReference>
<dbReference type="InterPro" id="IPR036397">
    <property type="entry name" value="RNaseH_sf"/>
</dbReference>
<name>A0A0L0FH48_9EUKA</name>
<gene>
    <name evidence="2" type="ORF">SARC_11428</name>
</gene>
<feature type="transmembrane region" description="Helical" evidence="1">
    <location>
        <begin position="25"/>
        <end position="44"/>
    </location>
</feature>
<evidence type="ECO:0000313" key="3">
    <source>
        <dbReference type="Proteomes" id="UP000054560"/>
    </source>
</evidence>
<dbReference type="Proteomes" id="UP000054560">
    <property type="component" value="Unassembled WGS sequence"/>
</dbReference>
<evidence type="ECO:0000313" key="2">
    <source>
        <dbReference type="EMBL" id="KNC76060.1"/>
    </source>
</evidence>
<dbReference type="GeneID" id="25911932"/>
<keyword evidence="1" id="KW-0812">Transmembrane</keyword>
<keyword evidence="1" id="KW-1133">Transmembrane helix</keyword>
<dbReference type="EMBL" id="KQ243277">
    <property type="protein sequence ID" value="KNC76060.1"/>
    <property type="molecule type" value="Genomic_DNA"/>
</dbReference>
<keyword evidence="1" id="KW-0472">Membrane</keyword>
<accession>A0A0L0FH48</accession>
<dbReference type="AlphaFoldDB" id="A0A0L0FH48"/>
<sequence>MQQPERSRGFVQYVFMDFADLPRTFAGYVYLLLLVDQLTGMFLVQLSKSTSSCKVKRFLQGDGTPLGADEGAHSRPGQSSGL</sequence>
<protein>
    <submittedName>
        <fullName evidence="2">Uncharacterized protein</fullName>
    </submittedName>
</protein>
<dbReference type="RefSeq" id="XP_014149962.1">
    <property type="nucleotide sequence ID" value="XM_014294487.1"/>
</dbReference>
<reference evidence="2 3" key="1">
    <citation type="submission" date="2011-02" db="EMBL/GenBank/DDBJ databases">
        <title>The Genome Sequence of Sphaeroforma arctica JP610.</title>
        <authorList>
            <consortium name="The Broad Institute Genome Sequencing Platform"/>
            <person name="Russ C."/>
            <person name="Cuomo C."/>
            <person name="Young S.K."/>
            <person name="Zeng Q."/>
            <person name="Gargeya S."/>
            <person name="Alvarado L."/>
            <person name="Berlin A."/>
            <person name="Chapman S.B."/>
            <person name="Chen Z."/>
            <person name="Freedman E."/>
            <person name="Gellesch M."/>
            <person name="Goldberg J."/>
            <person name="Griggs A."/>
            <person name="Gujja S."/>
            <person name="Heilman E."/>
            <person name="Heiman D."/>
            <person name="Howarth C."/>
            <person name="Mehta T."/>
            <person name="Neiman D."/>
            <person name="Pearson M."/>
            <person name="Roberts A."/>
            <person name="Saif S."/>
            <person name="Shea T."/>
            <person name="Shenoy N."/>
            <person name="Sisk P."/>
            <person name="Stolte C."/>
            <person name="Sykes S."/>
            <person name="White J."/>
            <person name="Yandava C."/>
            <person name="Burger G."/>
            <person name="Gray M.W."/>
            <person name="Holland P.W.H."/>
            <person name="King N."/>
            <person name="Lang F.B.F."/>
            <person name="Roger A.J."/>
            <person name="Ruiz-Trillo I."/>
            <person name="Haas B."/>
            <person name="Nusbaum C."/>
            <person name="Birren B."/>
        </authorList>
    </citation>
    <scope>NUCLEOTIDE SEQUENCE [LARGE SCALE GENOMIC DNA]</scope>
    <source>
        <strain evidence="2 3">JP610</strain>
    </source>
</reference>
<dbReference type="GO" id="GO:0003676">
    <property type="term" value="F:nucleic acid binding"/>
    <property type="evidence" value="ECO:0007669"/>
    <property type="project" value="InterPro"/>
</dbReference>
<organism evidence="2 3">
    <name type="scientific">Sphaeroforma arctica JP610</name>
    <dbReference type="NCBI Taxonomy" id="667725"/>
    <lineage>
        <taxon>Eukaryota</taxon>
        <taxon>Ichthyosporea</taxon>
        <taxon>Ichthyophonida</taxon>
        <taxon>Sphaeroforma</taxon>
    </lineage>
</organism>
<evidence type="ECO:0000256" key="1">
    <source>
        <dbReference type="SAM" id="Phobius"/>
    </source>
</evidence>
<keyword evidence="3" id="KW-1185">Reference proteome</keyword>
<proteinExistence type="predicted"/>